<dbReference type="InterPro" id="IPR056146">
    <property type="entry name" value="DUF7729"/>
</dbReference>
<dbReference type="PANTHER" id="PTHR39460">
    <property type="entry name" value="EXPRESSED PROTEIN"/>
    <property type="match status" value="1"/>
</dbReference>
<feature type="transmembrane region" description="Helical" evidence="2">
    <location>
        <begin position="45"/>
        <end position="64"/>
    </location>
</feature>
<evidence type="ECO:0000256" key="2">
    <source>
        <dbReference type="SAM" id="Phobius"/>
    </source>
</evidence>
<keyword evidence="2" id="KW-0812">Transmembrane</keyword>
<protein>
    <recommendedName>
        <fullName evidence="3">DUF7729 domain-containing protein</fullName>
    </recommendedName>
</protein>
<evidence type="ECO:0000256" key="1">
    <source>
        <dbReference type="SAM" id="MobiDB-lite"/>
    </source>
</evidence>
<gene>
    <name evidence="4" type="ORF">E4U60_003234</name>
</gene>
<feature type="compositionally biased region" description="Polar residues" evidence="1">
    <location>
        <begin position="1"/>
        <end position="18"/>
    </location>
</feature>
<comment type="caution">
    <text evidence="4">The sequence shown here is derived from an EMBL/GenBank/DDBJ whole genome shotgun (WGS) entry which is preliminary data.</text>
</comment>
<feature type="compositionally biased region" description="Low complexity" evidence="1">
    <location>
        <begin position="136"/>
        <end position="148"/>
    </location>
</feature>
<sequence>MAARCPSSSCQPSATIDTDSIPHSRCRRSPTKRPVSRRRWIPPRIALSLAVLAFVASFGGYATAERHAPAAAHLLARPASFNSEGAYSSSGLDDTAEAVVVERAAASVPVMQEEEEEEEVVVVNVRARRRVRRGHASASSLPAAANANAEEDTKGGAEVEVLATASKKGLLERASETTNGDDSSSPLPSPFDNLVPSAFKVPGGSSSCPKFMAGLLSDPTFKRCYPISMLMQTSTGFFNAQKQLVSIVKVLDATCAPDVTKCTDFLNQAAQNLTLDANCKSEFDQNQTQILQAYRGLRAYNVLYSAACLQNPTTNSYCFANAVTNLSTPSNTYLYFMPYGMSLPGASKPSCNWCTQTTMAIYHSASADRDQPVASKYEDAASQVNTLCGPSFVNASLPVAESAGVLRARASSEVVAMMSALFALVVVGMFL</sequence>
<dbReference type="Pfam" id="PF24855">
    <property type="entry name" value="DUF7729"/>
    <property type="match status" value="1"/>
</dbReference>
<feature type="compositionally biased region" description="Low complexity" evidence="1">
    <location>
        <begin position="181"/>
        <end position="191"/>
    </location>
</feature>
<dbReference type="Proteomes" id="UP000706124">
    <property type="component" value="Unassembled WGS sequence"/>
</dbReference>
<keyword evidence="2" id="KW-0472">Membrane</keyword>
<evidence type="ECO:0000313" key="4">
    <source>
        <dbReference type="EMBL" id="KAG5935317.1"/>
    </source>
</evidence>
<feature type="region of interest" description="Disordered" evidence="1">
    <location>
        <begin position="171"/>
        <end position="191"/>
    </location>
</feature>
<dbReference type="PANTHER" id="PTHR39460:SF1">
    <property type="entry name" value="C6 TRANSCRIPTION FACTOR"/>
    <property type="match status" value="1"/>
</dbReference>
<keyword evidence="2" id="KW-1133">Transmembrane helix</keyword>
<organism evidence="4 5">
    <name type="scientific">Claviceps pazoutovae</name>
    <dbReference type="NCBI Taxonomy" id="1649127"/>
    <lineage>
        <taxon>Eukaryota</taxon>
        <taxon>Fungi</taxon>
        <taxon>Dikarya</taxon>
        <taxon>Ascomycota</taxon>
        <taxon>Pezizomycotina</taxon>
        <taxon>Sordariomycetes</taxon>
        <taxon>Hypocreomycetidae</taxon>
        <taxon>Hypocreales</taxon>
        <taxon>Clavicipitaceae</taxon>
        <taxon>Claviceps</taxon>
    </lineage>
</organism>
<evidence type="ECO:0000313" key="5">
    <source>
        <dbReference type="Proteomes" id="UP000706124"/>
    </source>
</evidence>
<dbReference type="AlphaFoldDB" id="A0A9P7MAJ3"/>
<feature type="region of interest" description="Disordered" evidence="1">
    <location>
        <begin position="134"/>
        <end position="155"/>
    </location>
</feature>
<dbReference type="OrthoDB" id="2564812at2759"/>
<accession>A0A9P7MAJ3</accession>
<dbReference type="EMBL" id="SRPO01000261">
    <property type="protein sequence ID" value="KAG5935317.1"/>
    <property type="molecule type" value="Genomic_DNA"/>
</dbReference>
<evidence type="ECO:0000259" key="3">
    <source>
        <dbReference type="Pfam" id="PF24855"/>
    </source>
</evidence>
<proteinExistence type="predicted"/>
<reference evidence="4 5" key="1">
    <citation type="journal article" date="2020" name="bioRxiv">
        <title>Whole genome comparisons of ergot fungi reveals the divergence and evolution of species within the genus Claviceps are the result of varying mechanisms driving genome evolution and host range expansion.</title>
        <authorList>
            <person name="Wyka S.A."/>
            <person name="Mondo S.J."/>
            <person name="Liu M."/>
            <person name="Dettman J."/>
            <person name="Nalam V."/>
            <person name="Broders K.D."/>
        </authorList>
    </citation>
    <scope>NUCLEOTIDE SEQUENCE [LARGE SCALE GENOMIC DNA]</scope>
    <source>
        <strain evidence="4 5">CCC 1485</strain>
    </source>
</reference>
<feature type="region of interest" description="Disordered" evidence="1">
    <location>
        <begin position="1"/>
        <end position="37"/>
    </location>
</feature>
<name>A0A9P7MAJ3_9HYPO</name>
<feature type="compositionally biased region" description="Basic residues" evidence="1">
    <location>
        <begin position="24"/>
        <end position="37"/>
    </location>
</feature>
<keyword evidence="5" id="KW-1185">Reference proteome</keyword>
<feature type="domain" description="DUF7729" evidence="3">
    <location>
        <begin position="186"/>
        <end position="396"/>
    </location>
</feature>